<accession>A0A7S8C5J8</accession>
<dbReference type="CDD" id="cd13401">
    <property type="entry name" value="Slt70-like"/>
    <property type="match status" value="1"/>
</dbReference>
<evidence type="ECO:0000256" key="4">
    <source>
        <dbReference type="SAM" id="SignalP"/>
    </source>
</evidence>
<feature type="chain" id="PRO_5032392600" evidence="4">
    <location>
        <begin position="34"/>
        <end position="707"/>
    </location>
</feature>
<proteinExistence type="inferred from homology"/>
<comment type="similarity">
    <text evidence="2">Belongs to the virb1 family.</text>
</comment>
<dbReference type="SUPFAM" id="SSF48435">
    <property type="entry name" value="Bacterial muramidases"/>
    <property type="match status" value="1"/>
</dbReference>
<dbReference type="EMBL" id="CP058214">
    <property type="protein sequence ID" value="QPC43788.1"/>
    <property type="molecule type" value="Genomic_DNA"/>
</dbReference>
<dbReference type="AlphaFoldDB" id="A0A7S8C5J8"/>
<keyword evidence="7" id="KW-1185">Reference proteome</keyword>
<evidence type="ECO:0000313" key="7">
    <source>
        <dbReference type="Proteomes" id="UP000593594"/>
    </source>
</evidence>
<dbReference type="InterPro" id="IPR000189">
    <property type="entry name" value="Transglyc_AS"/>
</dbReference>
<dbReference type="Gene3D" id="1.25.20.10">
    <property type="entry name" value="Bacterial muramidases"/>
    <property type="match status" value="1"/>
</dbReference>
<dbReference type="Pfam" id="PF01464">
    <property type="entry name" value="SLT"/>
    <property type="match status" value="1"/>
</dbReference>
<dbReference type="Gene3D" id="1.10.530.10">
    <property type="match status" value="1"/>
</dbReference>
<evidence type="ECO:0000256" key="3">
    <source>
        <dbReference type="ARBA" id="ARBA00022729"/>
    </source>
</evidence>
<feature type="signal peptide" evidence="4">
    <location>
        <begin position="1"/>
        <end position="33"/>
    </location>
</feature>
<comment type="similarity">
    <text evidence="1">Belongs to the transglycosylase Slt family.</text>
</comment>
<reference evidence="6 7" key="1">
    <citation type="submission" date="2020-06" db="EMBL/GenBank/DDBJ databases">
        <title>Genome sequence of 2 isolates from Red Sea Mangroves.</title>
        <authorList>
            <person name="Sefrji F."/>
            <person name="Michoud G."/>
            <person name="Merlino G."/>
            <person name="Daffonchio D."/>
        </authorList>
    </citation>
    <scope>NUCLEOTIDE SEQUENCE [LARGE SCALE GENOMIC DNA]</scope>
    <source>
        <strain evidence="6 7">R1DC25</strain>
    </source>
</reference>
<dbReference type="GO" id="GO:0008933">
    <property type="term" value="F:peptidoglycan lytic transglycosylase activity"/>
    <property type="evidence" value="ECO:0007669"/>
    <property type="project" value="InterPro"/>
</dbReference>
<keyword evidence="3 4" id="KW-0732">Signal</keyword>
<dbReference type="InterPro" id="IPR008258">
    <property type="entry name" value="Transglycosylase_SLT_dom_1"/>
</dbReference>
<feature type="domain" description="Transglycosylase SLT" evidence="5">
    <location>
        <begin position="536"/>
        <end position="640"/>
    </location>
</feature>
<gene>
    <name evidence="6" type="ORF">HW532_14505</name>
</gene>
<dbReference type="InterPro" id="IPR008939">
    <property type="entry name" value="Lytic_TGlycosylase_superhlx_U"/>
</dbReference>
<dbReference type="RefSeq" id="WP_213161152.1">
    <property type="nucleotide sequence ID" value="NZ_CP058214.1"/>
</dbReference>
<dbReference type="GO" id="GO:0016020">
    <property type="term" value="C:membrane"/>
    <property type="evidence" value="ECO:0007669"/>
    <property type="project" value="InterPro"/>
</dbReference>
<evidence type="ECO:0000313" key="6">
    <source>
        <dbReference type="EMBL" id="QPC43788.1"/>
    </source>
</evidence>
<dbReference type="PANTHER" id="PTHR37423:SF2">
    <property type="entry name" value="MEMBRANE-BOUND LYTIC MUREIN TRANSGLYCOSYLASE C"/>
    <property type="match status" value="1"/>
</dbReference>
<dbReference type="Proteomes" id="UP000593594">
    <property type="component" value="Chromosome"/>
</dbReference>
<name>A0A7S8C5J8_9HYPH</name>
<protein>
    <submittedName>
        <fullName evidence="6">Lytic transglycosylase domain-containing protein</fullName>
    </submittedName>
</protein>
<dbReference type="GO" id="GO:0000270">
    <property type="term" value="P:peptidoglycan metabolic process"/>
    <property type="evidence" value="ECO:0007669"/>
    <property type="project" value="InterPro"/>
</dbReference>
<dbReference type="InterPro" id="IPR023346">
    <property type="entry name" value="Lysozyme-like_dom_sf"/>
</dbReference>
<evidence type="ECO:0000256" key="1">
    <source>
        <dbReference type="ARBA" id="ARBA00007734"/>
    </source>
</evidence>
<organism evidence="6 7">
    <name type="scientific">Kaustia mangrovi</name>
    <dbReference type="NCBI Taxonomy" id="2593653"/>
    <lineage>
        <taxon>Bacteria</taxon>
        <taxon>Pseudomonadati</taxon>
        <taxon>Pseudomonadota</taxon>
        <taxon>Alphaproteobacteria</taxon>
        <taxon>Hyphomicrobiales</taxon>
        <taxon>Parvibaculaceae</taxon>
        <taxon>Kaustia</taxon>
    </lineage>
</organism>
<dbReference type="KEGG" id="kmn:HW532_14505"/>
<dbReference type="SUPFAM" id="SSF53955">
    <property type="entry name" value="Lysozyme-like"/>
    <property type="match status" value="1"/>
</dbReference>
<dbReference type="PANTHER" id="PTHR37423">
    <property type="entry name" value="SOLUBLE LYTIC MUREIN TRANSGLYCOSYLASE-RELATED"/>
    <property type="match status" value="1"/>
</dbReference>
<dbReference type="GO" id="GO:0004553">
    <property type="term" value="F:hydrolase activity, hydrolyzing O-glycosyl compounds"/>
    <property type="evidence" value="ECO:0007669"/>
    <property type="project" value="InterPro"/>
</dbReference>
<evidence type="ECO:0000256" key="2">
    <source>
        <dbReference type="ARBA" id="ARBA00009387"/>
    </source>
</evidence>
<dbReference type="PROSITE" id="PS00922">
    <property type="entry name" value="TRANSGLYCOSYLASE"/>
    <property type="match status" value="1"/>
</dbReference>
<sequence>MAIRRILRRQCTTGARAIVLAGLSLMLAGPAPAMTAAPADLRGEADPAAMAGRWEYTPEEAQVEAVRAALDTRLTRARDLATTARDPVVDTLIDWVGVLNSTGSDALPAISRFVDTKGYWPRTDALLRRMESILYFARKPPEEVIAHFAAYPPIAATGRIALARAYEATGEHARARAQIVTVWRHARLDADIEKAVLESFSDTLTEEDQAARLSNRLYARDKAGALRQAKRLPEDEVAFARAVLALAGGADQGLKLHEALPETMKTRSIARYALTRYYRLKDDYPKAREIALATQTMGESAEGLDVWWDERRVLLRDALKRSNREAWQDAYELARAHGHSDGLSFVQGEFLAGWIALRFLHQPRRALGHFLTLRAGDDVPLNVAQAEYWLGRAYASLDLLHIARKHFRAAGRLSGTFYGQLARQRLGLDPVPASLACDRPVPQSVLDRVHRDELVHAALLIDRAGGGKHLRSFLLAAADRLQTSVERAAATMIAMEMTHPHVALRVAKASAHTPMDVRGLAYPVTELDYEVLTPPTEEALIYSVIRQESEFNPTAVSHAGARGLMQIMPNTAKSLSRIYKKRYSSSRLVSDPVYNVTLGAALLHELVAGFDGSYPMALAGYNAGPGRVREWLKDYGDPRRSEIALVDWIEAIPYNETRNYVKRVMENLHVYRARLGITQENTREASLGGTLHTATSCTAPGRQYAFN</sequence>
<evidence type="ECO:0000259" key="5">
    <source>
        <dbReference type="Pfam" id="PF01464"/>
    </source>
</evidence>
<dbReference type="GO" id="GO:0042597">
    <property type="term" value="C:periplasmic space"/>
    <property type="evidence" value="ECO:0007669"/>
    <property type="project" value="InterPro"/>
</dbReference>